<keyword evidence="6" id="KW-1185">Reference proteome</keyword>
<protein>
    <submittedName>
        <fullName evidence="5">Leucine-rich repeat and guanylate kinase domain-containing protein</fullName>
    </submittedName>
</protein>
<keyword evidence="2" id="KW-0677">Repeat</keyword>
<dbReference type="SUPFAM" id="SSF52540">
    <property type="entry name" value="P-loop containing nucleoside triphosphate hydrolases"/>
    <property type="match status" value="1"/>
</dbReference>
<accession>A0A026WL21</accession>
<dbReference type="Proteomes" id="UP000053097">
    <property type="component" value="Unassembled WGS sequence"/>
</dbReference>
<evidence type="ECO:0000256" key="2">
    <source>
        <dbReference type="ARBA" id="ARBA00022737"/>
    </source>
</evidence>
<organism evidence="5 6">
    <name type="scientific">Ooceraea biroi</name>
    <name type="common">Clonal raider ant</name>
    <name type="synonym">Cerapachys biroi</name>
    <dbReference type="NCBI Taxonomy" id="2015173"/>
    <lineage>
        <taxon>Eukaryota</taxon>
        <taxon>Metazoa</taxon>
        <taxon>Ecdysozoa</taxon>
        <taxon>Arthropoda</taxon>
        <taxon>Hexapoda</taxon>
        <taxon>Insecta</taxon>
        <taxon>Pterygota</taxon>
        <taxon>Neoptera</taxon>
        <taxon>Endopterygota</taxon>
        <taxon>Hymenoptera</taxon>
        <taxon>Apocrita</taxon>
        <taxon>Aculeata</taxon>
        <taxon>Formicoidea</taxon>
        <taxon>Formicidae</taxon>
        <taxon>Dorylinae</taxon>
        <taxon>Ooceraea</taxon>
    </lineage>
</organism>
<proteinExistence type="predicted"/>
<feature type="domain" description="Guanylate kinase-like" evidence="4">
    <location>
        <begin position="411"/>
        <end position="596"/>
    </location>
</feature>
<dbReference type="InterPro" id="IPR027417">
    <property type="entry name" value="P-loop_NTPase"/>
</dbReference>
<dbReference type="InterPro" id="IPR032675">
    <property type="entry name" value="LRR_dom_sf"/>
</dbReference>
<name>A0A026WL21_OOCBI</name>
<dbReference type="PANTHER" id="PTHR15454">
    <property type="entry name" value="NISCHARIN RELATED"/>
    <property type="match status" value="1"/>
</dbReference>
<keyword evidence="5" id="KW-0418">Kinase</keyword>
<dbReference type="Gene3D" id="3.80.10.10">
    <property type="entry name" value="Ribonuclease Inhibitor"/>
    <property type="match status" value="2"/>
</dbReference>
<dbReference type="STRING" id="2015173.A0A026WL21"/>
<dbReference type="InterPro" id="IPR008144">
    <property type="entry name" value="Guanylate_kin-like_dom"/>
</dbReference>
<dbReference type="AlphaFoldDB" id="A0A026WL21"/>
<feature type="compositionally biased region" description="Basic and acidic residues" evidence="3">
    <location>
        <begin position="712"/>
        <end position="724"/>
    </location>
</feature>
<evidence type="ECO:0000313" key="6">
    <source>
        <dbReference type="Proteomes" id="UP000053097"/>
    </source>
</evidence>
<dbReference type="PROSITE" id="PS50052">
    <property type="entry name" value="GUANYLATE_KINASE_2"/>
    <property type="match status" value="1"/>
</dbReference>
<keyword evidence="1" id="KW-0433">Leucine-rich repeat</keyword>
<dbReference type="GO" id="GO:0016301">
    <property type="term" value="F:kinase activity"/>
    <property type="evidence" value="ECO:0007669"/>
    <property type="project" value="UniProtKB-KW"/>
</dbReference>
<evidence type="ECO:0000259" key="4">
    <source>
        <dbReference type="PROSITE" id="PS50052"/>
    </source>
</evidence>
<gene>
    <name evidence="5" type="ORF">X777_02334</name>
</gene>
<evidence type="ECO:0000256" key="3">
    <source>
        <dbReference type="SAM" id="MobiDB-lite"/>
    </source>
</evidence>
<keyword evidence="5" id="KW-0808">Transferase</keyword>
<dbReference type="Pfam" id="PF13516">
    <property type="entry name" value="LRR_6"/>
    <property type="match status" value="2"/>
</dbReference>
<dbReference type="PANTHER" id="PTHR15454:SF56">
    <property type="entry name" value="PROTEIN PHOSPHATASE 1 REGULATORY SUBUNIT 7-RELATED"/>
    <property type="match status" value="1"/>
</dbReference>
<dbReference type="EMBL" id="KK107159">
    <property type="protein sequence ID" value="EZA56730.1"/>
    <property type="molecule type" value="Genomic_DNA"/>
</dbReference>
<feature type="region of interest" description="Disordered" evidence="3">
    <location>
        <begin position="695"/>
        <end position="724"/>
    </location>
</feature>
<dbReference type="OMA" id="HREWIQE"/>
<sequence length="847" mass="97211">MNAEEIIHENVPKHKYISSEKLKDLSTEKLISSTSITSVCSSELHGSKAFFVERKQQIIDSDWGGYALDLNLWDDSRSPIVQIKPSELSLDNKESRGFLSDRLIGPASSFLTRSPENGLYILGKCVLRNRNLTDITALQYHRHLQYLDISHNNISDLSALSSLSYLMYLKASHNNIKCVSNFTPPWYLTYVNLSYNHVTDIGELRNCWSIVRLNLSHNVIETVSGFENLKYLQYLDLSYNLIECIRNLDNLNIQELNLEGNCVTSFESATPGRGINTLLNLRTIILGYNKLSTLNFFKDAYSLRYVDLKFNRIADLLEVLNLKGSIFEVDFRGNACTKWPNYRNVLISSIPSVKFIDGVEVFAAEKVTSAMLFASPLDLIAARKVAKLTLLEQLNITRVDAHVQPYDEISPPLVALTGPSAMKKMALGLHVARTIPDEVKYCPWHSTKEIYEDDDERDAYILVDREDFNDMAKRGEFLVILDLLGHSYGFHTGQIALLMSENKIGLTQMNLYAVTEISRRYPNVRAILSFTQSVDLHKDWVEEKFDVYTWIKDSVENLLVVKIGKHRNDKETASCILNFVEEILDEVICQLQLPTYSIHVRPQGTGATTTDIILESKTMLPRVVLRRSEMKPRKNRVPLKRERNNGNNKKKHTMEELKVILDEESNIIIDDEEVIRERRRSRMLERRSTLLNGLDDLDKGDLTESTSSDEATETRRKEVTDEEKARRLKNTYTELVIRSRKLYLDYHESHPGFFALVLLMDDYTKAFSLLNDFIHELYAGQPYRQPTFLSRINQFTQAAIPVALENILDEIRENLSTSKLQRKTVLKVRKDAPQRNLADSSVTMRAR</sequence>
<reference evidence="5 6" key="1">
    <citation type="journal article" date="2014" name="Curr. Biol.">
        <title>The genome of the clonal raider ant Cerapachys biroi.</title>
        <authorList>
            <person name="Oxley P.R."/>
            <person name="Ji L."/>
            <person name="Fetter-Pruneda I."/>
            <person name="McKenzie S.K."/>
            <person name="Li C."/>
            <person name="Hu H."/>
            <person name="Zhang G."/>
            <person name="Kronauer D.J."/>
        </authorList>
    </citation>
    <scope>NUCLEOTIDE SEQUENCE [LARGE SCALE GENOMIC DNA]</scope>
</reference>
<dbReference type="InterPro" id="IPR001611">
    <property type="entry name" value="Leu-rich_rpt"/>
</dbReference>
<dbReference type="SMART" id="SM00365">
    <property type="entry name" value="LRR_SD22"/>
    <property type="match status" value="3"/>
</dbReference>
<dbReference type="SUPFAM" id="SSF52058">
    <property type="entry name" value="L domain-like"/>
    <property type="match status" value="1"/>
</dbReference>
<evidence type="ECO:0000256" key="1">
    <source>
        <dbReference type="ARBA" id="ARBA00022614"/>
    </source>
</evidence>
<dbReference type="OrthoDB" id="6334211at2759"/>
<dbReference type="GO" id="GO:0005737">
    <property type="term" value="C:cytoplasm"/>
    <property type="evidence" value="ECO:0007669"/>
    <property type="project" value="TreeGrafter"/>
</dbReference>
<dbReference type="Gene3D" id="3.40.50.300">
    <property type="entry name" value="P-loop containing nucleotide triphosphate hydrolases"/>
    <property type="match status" value="1"/>
</dbReference>
<dbReference type="PROSITE" id="PS51450">
    <property type="entry name" value="LRR"/>
    <property type="match status" value="5"/>
</dbReference>
<evidence type="ECO:0000313" key="5">
    <source>
        <dbReference type="EMBL" id="EZA56730.1"/>
    </source>
</evidence>